<dbReference type="SUPFAM" id="SSF53067">
    <property type="entry name" value="Actin-like ATPase domain"/>
    <property type="match status" value="2"/>
</dbReference>
<evidence type="ECO:0000256" key="3">
    <source>
        <dbReference type="ARBA" id="ARBA00017249"/>
    </source>
</evidence>
<dbReference type="Gene3D" id="3.30.420.40">
    <property type="match status" value="2"/>
</dbReference>
<dbReference type="GO" id="GO:0051301">
    <property type="term" value="P:cell division"/>
    <property type="evidence" value="ECO:0007669"/>
    <property type="project" value="InterPro"/>
</dbReference>
<dbReference type="PROSITE" id="PS50889">
    <property type="entry name" value="S4"/>
    <property type="match status" value="1"/>
</dbReference>
<name>A0A9X2S451_9FIRM</name>
<reference evidence="10" key="1">
    <citation type="submission" date="2022-07" db="EMBL/GenBank/DDBJ databases">
        <title>Enhanced cultured diversity of the mouse gut microbiota enables custom-made synthetic communities.</title>
        <authorList>
            <person name="Afrizal A."/>
        </authorList>
    </citation>
    <scope>NUCLEOTIDE SEQUENCE</scope>
    <source>
        <strain evidence="10">DSM 29482</strain>
    </source>
</reference>
<evidence type="ECO:0000256" key="1">
    <source>
        <dbReference type="ARBA" id="ARBA00007381"/>
    </source>
</evidence>
<dbReference type="AlphaFoldDB" id="A0A9X2S451"/>
<dbReference type="PROSITE" id="PS01036">
    <property type="entry name" value="HSP70_3"/>
    <property type="match status" value="1"/>
</dbReference>
<evidence type="ECO:0000256" key="2">
    <source>
        <dbReference type="ARBA" id="ARBA00014415"/>
    </source>
</evidence>
<proteinExistence type="inferred from homology"/>
<feature type="domain" description="SHS2" evidence="9">
    <location>
        <begin position="15"/>
        <end position="212"/>
    </location>
</feature>
<protein>
    <recommendedName>
        <fullName evidence="2">Chaperone protein DnaK</fullName>
    </recommendedName>
    <alternativeName>
        <fullName evidence="3">Chaperone protein dnaK</fullName>
    </alternativeName>
    <alternativeName>
        <fullName evidence="7">HSP70</fullName>
    </alternativeName>
    <alternativeName>
        <fullName evidence="6">Heat shock 70 kDa protein</fullName>
    </alternativeName>
    <alternativeName>
        <fullName evidence="5">Heat shock protein 70</fullName>
    </alternativeName>
</protein>
<keyword evidence="8" id="KW-0694">RNA-binding</keyword>
<comment type="similarity">
    <text evidence="1">Belongs to the heat shock protein 70 family.</text>
</comment>
<comment type="caution">
    <text evidence="10">The sequence shown here is derived from an EMBL/GenBank/DDBJ whole genome shotgun (WGS) entry which is preliminary data.</text>
</comment>
<dbReference type="InterPro" id="IPR003494">
    <property type="entry name" value="SHS2_FtsA"/>
</dbReference>
<evidence type="ECO:0000259" key="9">
    <source>
        <dbReference type="SMART" id="SM00842"/>
    </source>
</evidence>
<organism evidence="10 11">
    <name type="scientific">Anaerosalibacter massiliensis</name>
    <dbReference type="NCBI Taxonomy" id="1347392"/>
    <lineage>
        <taxon>Bacteria</taxon>
        <taxon>Bacillati</taxon>
        <taxon>Bacillota</taxon>
        <taxon>Tissierellia</taxon>
        <taxon>Tissierellales</taxon>
        <taxon>Sporanaerobacteraceae</taxon>
        <taxon>Anaerosalibacter</taxon>
    </lineage>
</organism>
<dbReference type="RefSeq" id="WP_257490124.1">
    <property type="nucleotide sequence ID" value="NZ_JANJZL010000002.1"/>
</dbReference>
<keyword evidence="4" id="KW-0346">Stress response</keyword>
<evidence type="ECO:0000313" key="10">
    <source>
        <dbReference type="EMBL" id="MCR2043138.1"/>
    </source>
</evidence>
<dbReference type="PANTHER" id="PTHR32432">
    <property type="entry name" value="CELL DIVISION PROTEIN FTSA-RELATED"/>
    <property type="match status" value="1"/>
</dbReference>
<gene>
    <name evidence="10" type="primary">pilM</name>
    <name evidence="10" type="ORF">NSA23_03305</name>
</gene>
<keyword evidence="11" id="KW-1185">Reference proteome</keyword>
<dbReference type="GO" id="GO:0003723">
    <property type="term" value="F:RNA binding"/>
    <property type="evidence" value="ECO:0007669"/>
    <property type="project" value="UniProtKB-KW"/>
</dbReference>
<dbReference type="InterPro" id="IPR050696">
    <property type="entry name" value="FtsA/MreB"/>
</dbReference>
<evidence type="ECO:0000256" key="7">
    <source>
        <dbReference type="ARBA" id="ARBA00033103"/>
    </source>
</evidence>
<evidence type="ECO:0000256" key="5">
    <source>
        <dbReference type="ARBA" id="ARBA00030019"/>
    </source>
</evidence>
<evidence type="ECO:0000313" key="11">
    <source>
        <dbReference type="Proteomes" id="UP001142078"/>
    </source>
</evidence>
<dbReference type="Pfam" id="PF14450">
    <property type="entry name" value="FtsA"/>
    <property type="match status" value="1"/>
</dbReference>
<dbReference type="CDD" id="cd24004">
    <property type="entry name" value="ASKHA_NBD_PilM-like"/>
    <property type="match status" value="1"/>
</dbReference>
<dbReference type="InterPro" id="IPR018181">
    <property type="entry name" value="Heat_shock_70_CS"/>
</dbReference>
<evidence type="ECO:0000256" key="6">
    <source>
        <dbReference type="ARBA" id="ARBA00030945"/>
    </source>
</evidence>
<dbReference type="Proteomes" id="UP001142078">
    <property type="component" value="Unassembled WGS sequence"/>
</dbReference>
<dbReference type="PANTHER" id="PTHR32432:SF3">
    <property type="entry name" value="ETHANOLAMINE UTILIZATION PROTEIN EUTJ"/>
    <property type="match status" value="1"/>
</dbReference>
<dbReference type="InterPro" id="IPR043129">
    <property type="entry name" value="ATPase_NBD"/>
</dbReference>
<evidence type="ECO:0000256" key="4">
    <source>
        <dbReference type="ARBA" id="ARBA00023016"/>
    </source>
</evidence>
<dbReference type="EMBL" id="JANJZL010000002">
    <property type="protein sequence ID" value="MCR2043138.1"/>
    <property type="molecule type" value="Genomic_DNA"/>
</dbReference>
<evidence type="ECO:0000256" key="8">
    <source>
        <dbReference type="PROSITE-ProRule" id="PRU00182"/>
    </source>
</evidence>
<dbReference type="SMART" id="SM00842">
    <property type="entry name" value="FtsA"/>
    <property type="match status" value="1"/>
</dbReference>
<accession>A0A9X2S451</accession>
<sequence>MVVPDTNIKNSNDLIFSLDIGTKTIVGIVGVHENGKFKIIESCIKEHNRRNMYDGQIHDIEGVTRIIKEIKKELEEKLEIPLKNVSIAAAGRALKTYRFKTNKDIDSTIEIDNNMIKALEMEGIQNSQKLMDEEIGKKDLRYYCIGYSVVNYFLDDNFIEKLEGHKGKKIGVDLLATFLPQIVIDSLYVAVNRAGLEVSNMTLEPIAAINVAIKENLRLLNLALVDIGAGTSDIAITKDGSIIAYAMTSIAGDEITEAIAKSYLLDFDSSEKLKVRLNKEEEHKFFDVVGIEHQYSTEEIIKKIEGVIDKLAAEISKKIIEYNGVAPSAVFLIGGSSQIPKLNEYIAKYLKLPEERVVLRDLSFIESIEGISKLHNGPDMITPIGIAMEGANNKYKNFIQIYLNGEEIRVFNTDSVKVADVLILVGYNPRKLIPERGKDFIYYLNNEKKIEKGEIGKPAEIIVNGAKGNLKTVLQNKDFVEVKDSTRGEIRDIYLYNIIPIYEKVILNGEEVRVLKEAKVNGEIIEENIQIHEGDRIEYYKNETVYNLLEDLNIDEYNIFKNGEQVGIYENIKDKDEIDIKLKSNKNFLETEENEIDLIVNGESKKFTYTEEEFLFVNIFNYIDFDLSKPKGKLVLKVNNRDAQYMKVLENGDNVEIYWSK</sequence>